<dbReference type="RefSeq" id="NP_062863.1">
    <property type="nucleotide sequence ID" value="NC_002508.1"/>
</dbReference>
<keyword evidence="2" id="KW-0496">Mitochondrion</keyword>
<accession>Q9MJ65</accession>
<keyword evidence="1" id="KW-0812">Transmembrane</keyword>
<feature type="transmembrane region" description="Helical" evidence="1">
    <location>
        <begin position="75"/>
        <end position="93"/>
    </location>
</feature>
<proteinExistence type="predicted"/>
<reference evidence="2" key="1">
    <citation type="journal article" date="2001" name="Mol. Gen. Genet.">
        <title>The complete DNA sequence of the mitochondrial genome of Physarum polycephalum.</title>
        <authorList>
            <person name="Takano H."/>
            <person name="Abe T."/>
            <person name="Sakurai R."/>
            <person name="Moriyama Y."/>
            <person name="Miyazawa Y."/>
            <person name="Nozaki H."/>
            <person name="Kawano S."/>
            <person name="Sasaki N."/>
            <person name="Kuroiwa T."/>
        </authorList>
    </citation>
    <scope>NUCLEOTIDE SEQUENCE</scope>
</reference>
<keyword evidence="1" id="KW-0472">Membrane</keyword>
<keyword evidence="1" id="KW-1133">Transmembrane helix</keyword>
<protein>
    <submittedName>
        <fullName evidence="2">ORF17</fullName>
    </submittedName>
</protein>
<evidence type="ECO:0000313" key="2">
    <source>
        <dbReference type="EMBL" id="BAB08097.1"/>
    </source>
</evidence>
<evidence type="ECO:0000256" key="1">
    <source>
        <dbReference type="SAM" id="Phobius"/>
    </source>
</evidence>
<name>Q9MJ65_PHYPO</name>
<dbReference type="EMBL" id="AB027295">
    <property type="protein sequence ID" value="BAB08097.1"/>
    <property type="molecule type" value="Genomic_DNA"/>
</dbReference>
<dbReference type="AlphaFoldDB" id="Q9MJ65"/>
<dbReference type="GeneID" id="1501708"/>
<geneLocation type="mitochondrion" evidence="2"/>
<sequence>MVSENSEPFKTFDKRVRILSKRLRTLFSIVYFLSPILANFESFNSSRASDINIFASEGNTLALLPLTRIYTENRYFFSGFLSCLAFLISSLIIKRPSTFILKGGLDISNIKFCIMVSILLGKISK</sequence>
<organism evidence="2">
    <name type="scientific">Physarum polycephalum</name>
    <name type="common">Many-headed slime mold</name>
    <name type="synonym">Badhamia polycephala</name>
    <dbReference type="NCBI Taxonomy" id="5791"/>
    <lineage>
        <taxon>Eukaryota</taxon>
        <taxon>Amoebozoa</taxon>
        <taxon>Evosea</taxon>
        <taxon>Eumycetozoa</taxon>
        <taxon>Myxogastria</taxon>
        <taxon>Myxogastromycetidae</taxon>
        <taxon>Physariida</taxon>
        <taxon>Physaraceae</taxon>
        <taxon>Physarum</taxon>
    </lineage>
</organism>